<dbReference type="EMBL" id="LLXH01000452">
    <property type="protein sequence ID" value="PKC66601.1"/>
    <property type="molecule type" value="Genomic_DNA"/>
</dbReference>
<name>A0A2N0RTH9_9GLOM</name>
<evidence type="ECO:0000313" key="1">
    <source>
        <dbReference type="EMBL" id="PKC66601.1"/>
    </source>
</evidence>
<dbReference type="AlphaFoldDB" id="A0A2N0RTH9"/>
<sequence>MNKKSKSRMMIKPMFHSPTFTQTHKLLLTDAQAKAGRLHQIPTKDHFNHPSLSEIKEAILLIGHVPANGSIITDMKPPQVQHTKDIAWKIKCSTLSLPMLDILNRNFPKLLNDLTLCLLCKSNILQESADKSSLCITDSVKYSPTFRWAFHNESIHQSVLLLLRSYVTDLYDIFIRSNIWKDWKSANGLTKNDFKNYAKNFHRNNQQTSSDEFMLRREVRHRTTREYVNSHFDFRNYKNHTDLLFILFSLSNFLHSGPFYNHCRCEYY</sequence>
<protein>
    <submittedName>
        <fullName evidence="1">Uncharacterized protein</fullName>
    </submittedName>
</protein>
<reference evidence="1 2" key="2">
    <citation type="submission" date="2017-10" db="EMBL/GenBank/DDBJ databases">
        <title>Genome analyses suggest a sexual origin of heterokaryosis in a supposedly ancient asexual fungus.</title>
        <authorList>
            <person name="Corradi N."/>
            <person name="Sedzielewska K."/>
            <person name="Noel J."/>
            <person name="Charron P."/>
            <person name="Farinelli L."/>
            <person name="Marton T."/>
            <person name="Kruger M."/>
            <person name="Pelin A."/>
            <person name="Brachmann A."/>
            <person name="Corradi N."/>
        </authorList>
    </citation>
    <scope>NUCLEOTIDE SEQUENCE [LARGE SCALE GENOMIC DNA]</scope>
    <source>
        <strain evidence="1 2">A1</strain>
    </source>
</reference>
<dbReference type="VEuPathDB" id="FungiDB:RhiirFUN_007830"/>
<organism evidence="1 2">
    <name type="scientific">Rhizophagus irregularis</name>
    <dbReference type="NCBI Taxonomy" id="588596"/>
    <lineage>
        <taxon>Eukaryota</taxon>
        <taxon>Fungi</taxon>
        <taxon>Fungi incertae sedis</taxon>
        <taxon>Mucoromycota</taxon>
        <taxon>Glomeromycotina</taxon>
        <taxon>Glomeromycetes</taxon>
        <taxon>Glomerales</taxon>
        <taxon>Glomeraceae</taxon>
        <taxon>Rhizophagus</taxon>
    </lineage>
</organism>
<dbReference type="Proteomes" id="UP000232688">
    <property type="component" value="Unassembled WGS sequence"/>
</dbReference>
<comment type="caution">
    <text evidence="1">The sequence shown here is derived from an EMBL/GenBank/DDBJ whole genome shotgun (WGS) entry which is preliminary data.</text>
</comment>
<accession>A0A2N0RTH9</accession>
<reference evidence="1 2" key="1">
    <citation type="submission" date="2017-10" db="EMBL/GenBank/DDBJ databases">
        <title>Extensive intraspecific genome diversity in a model arbuscular mycorrhizal fungus.</title>
        <authorList>
            <person name="Chen E.C.H."/>
            <person name="Morin E."/>
            <person name="Baudet D."/>
            <person name="Noel J."/>
            <person name="Ndikumana S."/>
            <person name="Charron P."/>
            <person name="St-Onge C."/>
            <person name="Giorgi J."/>
            <person name="Grigoriev I.V."/>
            <person name="Roux C."/>
            <person name="Martin F.M."/>
            <person name="Corradi N."/>
        </authorList>
    </citation>
    <scope>NUCLEOTIDE SEQUENCE [LARGE SCALE GENOMIC DNA]</scope>
    <source>
        <strain evidence="1 2">A1</strain>
    </source>
</reference>
<gene>
    <name evidence="1" type="ORF">RhiirA1_459506</name>
</gene>
<evidence type="ECO:0000313" key="2">
    <source>
        <dbReference type="Proteomes" id="UP000232688"/>
    </source>
</evidence>
<proteinExistence type="predicted"/>
<dbReference type="VEuPathDB" id="FungiDB:RhiirA1_459506"/>